<comment type="function">
    <text evidence="2 12">Catalyzes the hydrolysis of UDP-3-O-myristoyl-N-acetylglucosamine to form UDP-3-O-myristoylglucosamine and acetate, the committed step in lipid A biosynthesis.</text>
</comment>
<evidence type="ECO:0000313" key="14">
    <source>
        <dbReference type="Proteomes" id="UP000036027"/>
    </source>
</evidence>
<dbReference type="OrthoDB" id="9802746at2"/>
<dbReference type="UniPathway" id="UPA00359">
    <property type="reaction ID" value="UER00478"/>
</dbReference>
<evidence type="ECO:0000256" key="8">
    <source>
        <dbReference type="ARBA" id="ARBA00022801"/>
    </source>
</evidence>
<dbReference type="PANTHER" id="PTHR33694">
    <property type="entry name" value="UDP-3-O-ACYL-N-ACETYLGLUCOSAMINE DEACETYLASE 1, MITOCHONDRIAL-RELATED"/>
    <property type="match status" value="1"/>
</dbReference>
<dbReference type="Pfam" id="PF03331">
    <property type="entry name" value="LpxC"/>
    <property type="match status" value="1"/>
</dbReference>
<proteinExistence type="inferred from homology"/>
<evidence type="ECO:0000256" key="9">
    <source>
        <dbReference type="ARBA" id="ARBA00022833"/>
    </source>
</evidence>
<keyword evidence="14" id="KW-1185">Reference proteome</keyword>
<organism evidence="13 14">
    <name type="scientific">Neisseria arctica</name>
    <dbReference type="NCBI Taxonomy" id="1470200"/>
    <lineage>
        <taxon>Bacteria</taxon>
        <taxon>Pseudomonadati</taxon>
        <taxon>Pseudomonadota</taxon>
        <taxon>Betaproteobacteria</taxon>
        <taxon>Neisseriales</taxon>
        <taxon>Neisseriaceae</taxon>
        <taxon>Neisseria</taxon>
    </lineage>
</organism>
<dbReference type="InterPro" id="IPR020568">
    <property type="entry name" value="Ribosomal_Su5_D2-typ_SF"/>
</dbReference>
<dbReference type="InterPro" id="IPR015870">
    <property type="entry name" value="UDP-acyl_N-AcGlcN_deAcase_N"/>
</dbReference>
<comment type="pathway">
    <text evidence="3 12">Glycolipid biosynthesis; lipid IV(A) biosynthesis; lipid IV(A) from (3R)-3-hydroxytetradecanoyl-[acyl-carrier-protein] and UDP-N-acetyl-alpha-D-glucosamine: step 2/6.</text>
</comment>
<dbReference type="STRING" id="1470200.PL75_09435"/>
<dbReference type="Proteomes" id="UP000036027">
    <property type="component" value="Unassembled WGS sequence"/>
</dbReference>
<reference evidence="13 14" key="1">
    <citation type="submission" date="2014-11" db="EMBL/GenBank/DDBJ databases">
        <title>Genome of a novel goose pathogen.</title>
        <authorList>
            <person name="Hansen C.M."/>
            <person name="Hueffer K."/>
            <person name="Choi S.C."/>
        </authorList>
    </citation>
    <scope>NUCLEOTIDE SEQUENCE [LARGE SCALE GENOMIC DNA]</scope>
    <source>
        <strain evidence="13 14">KH1503</strain>
    </source>
</reference>
<dbReference type="HAMAP" id="MF_00388">
    <property type="entry name" value="LpxC"/>
    <property type="match status" value="1"/>
</dbReference>
<dbReference type="Gene3D" id="3.30.1700.10">
    <property type="entry name" value="lpxc deacetylase, domain 2"/>
    <property type="match status" value="1"/>
</dbReference>
<evidence type="ECO:0000256" key="4">
    <source>
        <dbReference type="ARBA" id="ARBA00012745"/>
    </source>
</evidence>
<evidence type="ECO:0000256" key="7">
    <source>
        <dbReference type="ARBA" id="ARBA00022723"/>
    </source>
</evidence>
<dbReference type="NCBIfam" id="TIGR00325">
    <property type="entry name" value="lpxC"/>
    <property type="match status" value="1"/>
</dbReference>
<dbReference type="PANTHER" id="PTHR33694:SF1">
    <property type="entry name" value="UDP-3-O-ACYL-N-ACETYLGLUCOSAMINE DEACETYLASE 1, MITOCHONDRIAL-RELATED"/>
    <property type="match status" value="1"/>
</dbReference>
<dbReference type="EMBL" id="JTDO01000017">
    <property type="protein sequence ID" value="KLT72219.1"/>
    <property type="molecule type" value="Genomic_DNA"/>
</dbReference>
<evidence type="ECO:0000313" key="13">
    <source>
        <dbReference type="EMBL" id="KLT72219.1"/>
    </source>
</evidence>
<evidence type="ECO:0000256" key="11">
    <source>
        <dbReference type="ARBA" id="ARBA00024535"/>
    </source>
</evidence>
<comment type="cofactor">
    <cofactor evidence="1 12">
        <name>Zn(2+)</name>
        <dbReference type="ChEBI" id="CHEBI:29105"/>
    </cofactor>
</comment>
<dbReference type="GO" id="GO:0016020">
    <property type="term" value="C:membrane"/>
    <property type="evidence" value="ECO:0007669"/>
    <property type="project" value="GOC"/>
</dbReference>
<feature type="binding site" evidence="12">
    <location>
        <position position="80"/>
    </location>
    <ligand>
        <name>Zn(2+)</name>
        <dbReference type="ChEBI" id="CHEBI:29105"/>
    </ligand>
</feature>
<evidence type="ECO:0000256" key="1">
    <source>
        <dbReference type="ARBA" id="ARBA00001947"/>
    </source>
</evidence>
<keyword evidence="5 12" id="KW-0444">Lipid biosynthesis</keyword>
<dbReference type="GO" id="GO:0103117">
    <property type="term" value="F:UDP-3-O-acyl-N-acetylglucosamine deacetylase activity"/>
    <property type="evidence" value="ECO:0007669"/>
    <property type="project" value="UniProtKB-UniRule"/>
</dbReference>
<evidence type="ECO:0000256" key="12">
    <source>
        <dbReference type="HAMAP-Rule" id="MF_00388"/>
    </source>
</evidence>
<dbReference type="PATRIC" id="fig|1470200.3.peg.882"/>
<keyword evidence="6 12" id="KW-0441">Lipid A biosynthesis</keyword>
<keyword evidence="8 12" id="KW-0378">Hydrolase</keyword>
<dbReference type="RefSeq" id="WP_047761686.1">
    <property type="nucleotide sequence ID" value="NZ_CP091510.1"/>
</dbReference>
<accession>A0A0J0YQ14</accession>
<dbReference type="GO" id="GO:0046872">
    <property type="term" value="F:metal ion binding"/>
    <property type="evidence" value="ECO:0007669"/>
    <property type="project" value="UniProtKB-KW"/>
</dbReference>
<protein>
    <recommendedName>
        <fullName evidence="4 12">UDP-3-O-acyl-N-acetylglucosamine deacetylase</fullName>
        <shortName evidence="12">UDP-3-O-acyl-GlcNAc deacetylase</shortName>
        <ecNumber evidence="4 12">3.5.1.108</ecNumber>
    </recommendedName>
    <alternativeName>
        <fullName evidence="12">UDP-3-O-[R-3-hydroxymyristoyl]-N-acetylglucosamine deacetylase</fullName>
    </alternativeName>
</protein>
<evidence type="ECO:0000256" key="6">
    <source>
        <dbReference type="ARBA" id="ARBA00022556"/>
    </source>
</evidence>
<comment type="caution">
    <text evidence="13">The sequence shown here is derived from an EMBL/GenBank/DDBJ whole genome shotgun (WGS) entry which is preliminary data.</text>
</comment>
<evidence type="ECO:0000256" key="5">
    <source>
        <dbReference type="ARBA" id="ARBA00022516"/>
    </source>
</evidence>
<evidence type="ECO:0000256" key="10">
    <source>
        <dbReference type="ARBA" id="ARBA00023098"/>
    </source>
</evidence>
<keyword evidence="13" id="KW-0012">Acyltransferase</keyword>
<dbReference type="EC" id="3.5.1.108" evidence="4 12"/>
<dbReference type="InterPro" id="IPR011334">
    <property type="entry name" value="UDP-acyl_GlcNac_deAcase_C"/>
</dbReference>
<dbReference type="InterPro" id="IPR004463">
    <property type="entry name" value="UDP-acyl_GlcNac_deAcase"/>
</dbReference>
<comment type="catalytic activity">
    <reaction evidence="11 12">
        <text>a UDP-3-O-[(3R)-3-hydroxyacyl]-N-acetyl-alpha-D-glucosamine + H2O = a UDP-3-O-[(3R)-3-hydroxyacyl]-alpha-D-glucosamine + acetate</text>
        <dbReference type="Rhea" id="RHEA:67816"/>
        <dbReference type="ChEBI" id="CHEBI:15377"/>
        <dbReference type="ChEBI" id="CHEBI:30089"/>
        <dbReference type="ChEBI" id="CHEBI:137740"/>
        <dbReference type="ChEBI" id="CHEBI:173225"/>
        <dbReference type="EC" id="3.5.1.108"/>
    </reaction>
</comment>
<gene>
    <name evidence="12" type="primary">lpxC</name>
    <name evidence="13" type="ORF">PL75_09435</name>
</gene>
<dbReference type="AlphaFoldDB" id="A0A0J0YQ14"/>
<feature type="active site" description="Proton donor" evidence="12">
    <location>
        <position position="266"/>
    </location>
</feature>
<keyword evidence="9 12" id="KW-0862">Zinc</keyword>
<dbReference type="SUPFAM" id="SSF54211">
    <property type="entry name" value="Ribosomal protein S5 domain 2-like"/>
    <property type="match status" value="2"/>
</dbReference>
<keyword evidence="13" id="KW-0808">Transferase</keyword>
<keyword evidence="10 12" id="KW-0443">Lipid metabolism</keyword>
<sequence length="305" mass="33648">MLQRTLAKSVSVTGVGLHSGERVALTLHPAPENSGISFRRTDLNGVQGEVIALSPYLINDTRLSSTVVTEHGVRVGTIEHIMSALAAYGVDNALIELNAPEIPIMDGSSLPFIYLLQDAGIIDQKAQKRFLKILKPVEIKETGKWVRFTPYDGFKVTLTIEFDHPVFNRSNPTFEINFANKSYVDEIARARTFGFMQEVEMMRSHNLGLGGNLSNAIVIDDTDVLNPEGLRYSDEFVRHKILDAIGDLYILGHPIIGAFEGYKSGHAINNALLRAVLADETAYEWVEFADDEDLPPAFHGLPDAA</sequence>
<keyword evidence="7 12" id="KW-0479">Metal-binding</keyword>
<dbReference type="GO" id="GO:0016746">
    <property type="term" value="F:acyltransferase activity"/>
    <property type="evidence" value="ECO:0007669"/>
    <property type="project" value="UniProtKB-KW"/>
</dbReference>
<comment type="similarity">
    <text evidence="12">Belongs to the LpxC family.</text>
</comment>
<name>A0A0J0YQ14_9NEIS</name>
<dbReference type="Gene3D" id="3.30.230.20">
    <property type="entry name" value="lpxc deacetylase, domain 1"/>
    <property type="match status" value="1"/>
</dbReference>
<feature type="binding site" evidence="12">
    <location>
        <position position="239"/>
    </location>
    <ligand>
        <name>Zn(2+)</name>
        <dbReference type="ChEBI" id="CHEBI:29105"/>
    </ligand>
</feature>
<dbReference type="GO" id="GO:0009245">
    <property type="term" value="P:lipid A biosynthetic process"/>
    <property type="evidence" value="ECO:0007669"/>
    <property type="project" value="UniProtKB-UniRule"/>
</dbReference>
<evidence type="ECO:0000256" key="3">
    <source>
        <dbReference type="ARBA" id="ARBA00005002"/>
    </source>
</evidence>
<evidence type="ECO:0000256" key="2">
    <source>
        <dbReference type="ARBA" id="ARBA00002923"/>
    </source>
</evidence>
<feature type="binding site" evidence="12">
    <location>
        <position position="243"/>
    </location>
    <ligand>
        <name>Zn(2+)</name>
        <dbReference type="ChEBI" id="CHEBI:29105"/>
    </ligand>
</feature>